<dbReference type="InterPro" id="IPR020904">
    <property type="entry name" value="Sc_DH/Rdtase_CS"/>
</dbReference>
<dbReference type="OrthoDB" id="9790785at2"/>
<dbReference type="Gene3D" id="3.40.50.720">
    <property type="entry name" value="NAD(P)-binding Rossmann-like Domain"/>
    <property type="match status" value="1"/>
</dbReference>
<dbReference type="SUPFAM" id="SSF51735">
    <property type="entry name" value="NAD(P)-binding Rossmann-fold domains"/>
    <property type="match status" value="1"/>
</dbReference>
<dbReference type="PANTHER" id="PTHR44196:SF4">
    <property type="entry name" value="SHORT CHAIN DEHYDROGENASE"/>
    <property type="match status" value="1"/>
</dbReference>
<reference evidence="3 4" key="1">
    <citation type="submission" date="2019-03" db="EMBL/GenBank/DDBJ databases">
        <title>Above-ground endophytic microbial communities from plants in different locations in the United States.</title>
        <authorList>
            <person name="Frank C."/>
        </authorList>
    </citation>
    <scope>NUCLEOTIDE SEQUENCE [LARGE SCALE GENOMIC DNA]</scope>
    <source>
        <strain evidence="3 4">LP_13_YM</strain>
    </source>
</reference>
<evidence type="ECO:0000256" key="1">
    <source>
        <dbReference type="ARBA" id="ARBA00006484"/>
    </source>
</evidence>
<organism evidence="3 4">
    <name type="scientific">Luteibacter rhizovicinus</name>
    <dbReference type="NCBI Taxonomy" id="242606"/>
    <lineage>
        <taxon>Bacteria</taxon>
        <taxon>Pseudomonadati</taxon>
        <taxon>Pseudomonadota</taxon>
        <taxon>Gammaproteobacteria</taxon>
        <taxon>Lysobacterales</taxon>
        <taxon>Rhodanobacteraceae</taxon>
        <taxon>Luteibacter</taxon>
    </lineage>
</organism>
<dbReference type="InterPro" id="IPR002347">
    <property type="entry name" value="SDR_fam"/>
</dbReference>
<dbReference type="GO" id="GO:0016491">
    <property type="term" value="F:oxidoreductase activity"/>
    <property type="evidence" value="ECO:0007669"/>
    <property type="project" value="UniProtKB-KW"/>
</dbReference>
<dbReference type="RefSeq" id="WP_132143646.1">
    <property type="nucleotide sequence ID" value="NZ_SMCS01000003.1"/>
</dbReference>
<dbReference type="EMBL" id="SMCS01000003">
    <property type="protein sequence ID" value="TCV94916.1"/>
    <property type="molecule type" value="Genomic_DNA"/>
</dbReference>
<comment type="caution">
    <text evidence="3">The sequence shown here is derived from an EMBL/GenBank/DDBJ whole genome shotgun (WGS) entry which is preliminary data.</text>
</comment>
<accession>A0A4R3YRB5</accession>
<dbReference type="PROSITE" id="PS00061">
    <property type="entry name" value="ADH_SHORT"/>
    <property type="match status" value="1"/>
</dbReference>
<dbReference type="PANTHER" id="PTHR44196">
    <property type="entry name" value="DEHYDROGENASE/REDUCTASE SDR FAMILY MEMBER 7B"/>
    <property type="match status" value="1"/>
</dbReference>
<protein>
    <submittedName>
        <fullName evidence="3">NAD(P)-dependent dehydrogenase (Short-subunit alcohol dehydrogenase family)</fullName>
    </submittedName>
</protein>
<dbReference type="Pfam" id="PF00106">
    <property type="entry name" value="adh_short"/>
    <property type="match status" value="1"/>
</dbReference>
<keyword evidence="2" id="KW-0560">Oxidoreductase</keyword>
<name>A0A4R3YRB5_9GAMM</name>
<comment type="similarity">
    <text evidence="1">Belongs to the short-chain dehydrogenases/reductases (SDR) family.</text>
</comment>
<dbReference type="PRINTS" id="PR00081">
    <property type="entry name" value="GDHRDH"/>
</dbReference>
<dbReference type="AlphaFoldDB" id="A0A4R3YRB5"/>
<dbReference type="InterPro" id="IPR036291">
    <property type="entry name" value="NAD(P)-bd_dom_sf"/>
</dbReference>
<evidence type="ECO:0000313" key="3">
    <source>
        <dbReference type="EMBL" id="TCV94916.1"/>
    </source>
</evidence>
<gene>
    <name evidence="3" type="ORF">EC912_103409</name>
</gene>
<dbReference type="GO" id="GO:0016020">
    <property type="term" value="C:membrane"/>
    <property type="evidence" value="ECO:0007669"/>
    <property type="project" value="TreeGrafter"/>
</dbReference>
<proteinExistence type="inferred from homology"/>
<sequence length="257" mass="26909">MSGLVSSRLPSEFAPAADSLSGRVILVTGVTGGLGGEVARAAVRAGATVVISGRKLRSLEKLYDELVALGGPQPVIHPLDLESATPADYAALADGIEADLGRLDGIVHAAAHFNELTPIAMHKPDDWLRAMQVNVSAPFALTQACMPLLNAAPDSAVVFVLDDADLVSRAHWGAYGVSKAGLERMATILHAENGKGTLRIHALLPMPMRTSLRRSAYYGEDTLQKPQPTEAAEAAVWLLSAGGAAARGSILNLRDAH</sequence>
<keyword evidence="4" id="KW-1185">Reference proteome</keyword>
<dbReference type="Proteomes" id="UP000295645">
    <property type="component" value="Unassembled WGS sequence"/>
</dbReference>
<evidence type="ECO:0000313" key="4">
    <source>
        <dbReference type="Proteomes" id="UP000295645"/>
    </source>
</evidence>
<evidence type="ECO:0000256" key="2">
    <source>
        <dbReference type="ARBA" id="ARBA00023002"/>
    </source>
</evidence>